<dbReference type="Proteomes" id="UP000824890">
    <property type="component" value="Unassembled WGS sequence"/>
</dbReference>
<name>A0ABQ8CJV4_BRANA</name>
<keyword evidence="2" id="KW-1185">Reference proteome</keyword>
<gene>
    <name evidence="1" type="ORF">HID58_031121</name>
</gene>
<evidence type="ECO:0000313" key="1">
    <source>
        <dbReference type="EMBL" id="KAH0916675.1"/>
    </source>
</evidence>
<sequence length="28" mass="3269">MKHGYCFPTMDAYRSEPKAFPSIPIYAF</sequence>
<comment type="caution">
    <text evidence="1">The sequence shown here is derived from an EMBL/GenBank/DDBJ whole genome shotgun (WGS) entry which is preliminary data.</text>
</comment>
<protein>
    <submittedName>
        <fullName evidence="1">Uncharacterized protein</fullName>
    </submittedName>
</protein>
<proteinExistence type="predicted"/>
<reference evidence="1 2" key="1">
    <citation type="submission" date="2021-05" db="EMBL/GenBank/DDBJ databases">
        <title>Genome Assembly of Synthetic Allotetraploid Brassica napus Reveals Homoeologous Exchanges between Subgenomes.</title>
        <authorList>
            <person name="Davis J.T."/>
        </authorList>
    </citation>
    <scope>NUCLEOTIDE SEQUENCE [LARGE SCALE GENOMIC DNA]</scope>
    <source>
        <strain evidence="2">cv. Da-Ae</strain>
        <tissue evidence="1">Seedling</tissue>
    </source>
</reference>
<organism evidence="1 2">
    <name type="scientific">Brassica napus</name>
    <name type="common">Rape</name>
    <dbReference type="NCBI Taxonomy" id="3708"/>
    <lineage>
        <taxon>Eukaryota</taxon>
        <taxon>Viridiplantae</taxon>
        <taxon>Streptophyta</taxon>
        <taxon>Embryophyta</taxon>
        <taxon>Tracheophyta</taxon>
        <taxon>Spermatophyta</taxon>
        <taxon>Magnoliopsida</taxon>
        <taxon>eudicotyledons</taxon>
        <taxon>Gunneridae</taxon>
        <taxon>Pentapetalae</taxon>
        <taxon>rosids</taxon>
        <taxon>malvids</taxon>
        <taxon>Brassicales</taxon>
        <taxon>Brassicaceae</taxon>
        <taxon>Brassiceae</taxon>
        <taxon>Brassica</taxon>
    </lineage>
</organism>
<evidence type="ECO:0000313" key="2">
    <source>
        <dbReference type="Proteomes" id="UP000824890"/>
    </source>
</evidence>
<dbReference type="EMBL" id="JAGKQM010000008">
    <property type="protein sequence ID" value="KAH0916675.1"/>
    <property type="molecule type" value="Genomic_DNA"/>
</dbReference>
<accession>A0ABQ8CJV4</accession>